<proteinExistence type="predicted"/>
<gene>
    <name evidence="1" type="ORF">EXE59_16600</name>
</gene>
<dbReference type="RefSeq" id="WP_135839889.1">
    <property type="nucleotide sequence ID" value="NZ_SRRO01000001.1"/>
</dbReference>
<comment type="caution">
    <text evidence="1">The sequence shown here is derived from an EMBL/GenBank/DDBJ whole genome shotgun (WGS) entry which is preliminary data.</text>
</comment>
<dbReference type="Proteomes" id="UP000297496">
    <property type="component" value="Unassembled WGS sequence"/>
</dbReference>
<reference evidence="1 2" key="1">
    <citation type="submission" date="2019-04" db="EMBL/GenBank/DDBJ databases">
        <title>Three New Species of Nocardioides, Nocardioides euryhalodurans sp. nov., Nocardioides seonyuensis sp. nov. and Nocardioides eburneoflavus sp. nov. Isolated from Soil.</title>
        <authorList>
            <person name="Roh S.G."/>
            <person name="Lee C."/>
            <person name="Kim M.-K."/>
            <person name="Kim S.B."/>
        </authorList>
    </citation>
    <scope>NUCLEOTIDE SEQUENCE [LARGE SCALE GENOMIC DNA]</scope>
    <source>
        <strain evidence="1 2">MMS17-SY213</strain>
    </source>
</reference>
<evidence type="ECO:0000313" key="1">
    <source>
        <dbReference type="EMBL" id="TGN65393.1"/>
    </source>
</evidence>
<name>A0A4Z1CKK6_9ACTN</name>
<sequence length="241" mass="26681">MEFSSDSNEDGWTYADMMLKSAARRAGVDLGYSADELDIEFSQDGWTRTTLPEGHVLVCCTEQVSASPWHRVLRKPTEDELSKWAGAADAVSSDEGEVIDGTDISESYDPFALVTEDGQERTVLTRAHIEKRRRAMAADALFMSGTSAIVSNLLHDLEVPGEEPVVSHDHRYLQLSEMQARALVKVAWRSLPKCLAVEGHESRDDNEDEYCSMPGAVCDVCRSEARSLPEWHPTAGGTGFW</sequence>
<protein>
    <submittedName>
        <fullName evidence="1">Uncharacterized protein</fullName>
    </submittedName>
</protein>
<keyword evidence="2" id="KW-1185">Reference proteome</keyword>
<evidence type="ECO:0000313" key="2">
    <source>
        <dbReference type="Proteomes" id="UP000297496"/>
    </source>
</evidence>
<organism evidence="1 2">
    <name type="scientific">Nocardioides eburneiflavus</name>
    <dbReference type="NCBI Taxonomy" id="2518372"/>
    <lineage>
        <taxon>Bacteria</taxon>
        <taxon>Bacillati</taxon>
        <taxon>Actinomycetota</taxon>
        <taxon>Actinomycetes</taxon>
        <taxon>Propionibacteriales</taxon>
        <taxon>Nocardioidaceae</taxon>
        <taxon>Nocardioides</taxon>
    </lineage>
</organism>
<dbReference type="OrthoDB" id="9786855at2"/>
<dbReference type="AlphaFoldDB" id="A0A4Z1CKK6"/>
<dbReference type="EMBL" id="SRRO01000001">
    <property type="protein sequence ID" value="TGN65393.1"/>
    <property type="molecule type" value="Genomic_DNA"/>
</dbReference>
<accession>A0A4Z1CKK6</accession>